<organism evidence="2 3">
    <name type="scientific">Campylobacter taeniopygiae</name>
    <dbReference type="NCBI Taxonomy" id="2510188"/>
    <lineage>
        <taxon>Bacteria</taxon>
        <taxon>Pseudomonadati</taxon>
        <taxon>Campylobacterota</taxon>
        <taxon>Epsilonproteobacteria</taxon>
        <taxon>Campylobacterales</taxon>
        <taxon>Campylobacteraceae</taxon>
        <taxon>Campylobacter</taxon>
    </lineage>
</organism>
<dbReference type="Proteomes" id="UP000309584">
    <property type="component" value="Unassembled WGS sequence"/>
</dbReference>
<comment type="caution">
    <text evidence="2">The sequence shown here is derived from an EMBL/GenBank/DDBJ whole genome shotgun (WGS) entry which is preliminary data.</text>
</comment>
<dbReference type="CDD" id="cd07344">
    <property type="entry name" value="M48_yhfN_like"/>
    <property type="match status" value="1"/>
</dbReference>
<dbReference type="EMBL" id="NXLY01000011">
    <property type="protein sequence ID" value="TKX33659.1"/>
    <property type="molecule type" value="Genomic_DNA"/>
</dbReference>
<gene>
    <name evidence="2" type="ORF">CQA75_06595</name>
</gene>
<sequence>MARKSCSIKEFSWKDWIFFYQKKSIKNVYLRLNEKGEFHLSLPYYYTLEDIEKFLIKHEDWIKKTWLNFKNKVNEADQVYFLGKKYRLVLKENLFKTKILKNEIYTPSKLEFESFLRKNSKIIFLFYLKKWTQKTKLSYTHLSVKKMKTRWGSCNHKKGYINLNLKLLEKSLKAIEYVILHEITHLKYPNHGQDFYNFLAFYMEDFREREKEFKLYK</sequence>
<evidence type="ECO:0000259" key="1">
    <source>
        <dbReference type="Pfam" id="PF01863"/>
    </source>
</evidence>
<evidence type="ECO:0000313" key="3">
    <source>
        <dbReference type="Proteomes" id="UP000309584"/>
    </source>
</evidence>
<reference evidence="2 3" key="1">
    <citation type="submission" date="2018-05" db="EMBL/GenBank/DDBJ databases">
        <title>Novel Campyloabacter and Helicobacter Species and Strains.</title>
        <authorList>
            <person name="Mannion A.J."/>
            <person name="Shen Z."/>
            <person name="Fox J.G."/>
        </authorList>
    </citation>
    <scope>NUCLEOTIDE SEQUENCE [LARGE SCALE GENOMIC DNA]</scope>
    <source>
        <strain evidence="3">MIT10-5678</strain>
    </source>
</reference>
<dbReference type="Pfam" id="PF01863">
    <property type="entry name" value="YgjP-like"/>
    <property type="match status" value="1"/>
</dbReference>
<name>A0ABY2THT0_9BACT</name>
<dbReference type="InterPro" id="IPR002725">
    <property type="entry name" value="YgjP-like_metallopeptidase"/>
</dbReference>
<dbReference type="PANTHER" id="PTHR30399">
    <property type="entry name" value="UNCHARACTERIZED PROTEIN YGJP"/>
    <property type="match status" value="1"/>
</dbReference>
<dbReference type="PANTHER" id="PTHR30399:SF1">
    <property type="entry name" value="UTP PYROPHOSPHATASE"/>
    <property type="match status" value="1"/>
</dbReference>
<evidence type="ECO:0000313" key="2">
    <source>
        <dbReference type="EMBL" id="TKX33659.1"/>
    </source>
</evidence>
<accession>A0ABY2THT0</accession>
<keyword evidence="3" id="KW-1185">Reference proteome</keyword>
<protein>
    <recommendedName>
        <fullName evidence="1">YgjP-like metallopeptidase domain-containing protein</fullName>
    </recommendedName>
</protein>
<dbReference type="Gene3D" id="3.30.2010.10">
    <property type="entry name" value="Metalloproteases ('zincins'), catalytic domain"/>
    <property type="match status" value="1"/>
</dbReference>
<proteinExistence type="predicted"/>
<feature type="domain" description="YgjP-like metallopeptidase" evidence="1">
    <location>
        <begin position="26"/>
        <end position="214"/>
    </location>
</feature>
<dbReference type="InterPro" id="IPR053136">
    <property type="entry name" value="UTP_pyrophosphatase-like"/>
</dbReference>
<dbReference type="RefSeq" id="WP_137624228.1">
    <property type="nucleotide sequence ID" value="NZ_NXLY01000011.1"/>
</dbReference>